<name>A0A0F4YVW5_RASE3</name>
<feature type="compositionally biased region" description="Basic and acidic residues" evidence="1">
    <location>
        <begin position="16"/>
        <end position="25"/>
    </location>
</feature>
<protein>
    <submittedName>
        <fullName evidence="2">Uncharacterized protein</fullName>
    </submittedName>
</protein>
<feature type="region of interest" description="Disordered" evidence="1">
    <location>
        <begin position="237"/>
        <end position="273"/>
    </location>
</feature>
<gene>
    <name evidence="2" type="ORF">T310_3580</name>
</gene>
<dbReference type="GeneID" id="25315929"/>
<accession>A0A0F4YVW5</accession>
<comment type="caution">
    <text evidence="2">The sequence shown here is derived from an EMBL/GenBank/DDBJ whole genome shotgun (WGS) entry which is preliminary data.</text>
</comment>
<keyword evidence="3" id="KW-1185">Reference proteome</keyword>
<organism evidence="2 3">
    <name type="scientific">Rasamsonia emersonii (strain ATCC 16479 / CBS 393.64 / IMI 116815)</name>
    <dbReference type="NCBI Taxonomy" id="1408163"/>
    <lineage>
        <taxon>Eukaryota</taxon>
        <taxon>Fungi</taxon>
        <taxon>Dikarya</taxon>
        <taxon>Ascomycota</taxon>
        <taxon>Pezizomycotina</taxon>
        <taxon>Eurotiomycetes</taxon>
        <taxon>Eurotiomycetidae</taxon>
        <taxon>Eurotiales</taxon>
        <taxon>Trichocomaceae</taxon>
        <taxon>Rasamsonia</taxon>
    </lineage>
</organism>
<evidence type="ECO:0000313" key="2">
    <source>
        <dbReference type="EMBL" id="KKA22374.1"/>
    </source>
</evidence>
<reference evidence="2 3" key="1">
    <citation type="submission" date="2015-04" db="EMBL/GenBank/DDBJ databases">
        <authorList>
            <person name="Heijne W.H."/>
            <person name="Fedorova N.D."/>
            <person name="Nierman W.C."/>
            <person name="Vollebregt A.W."/>
            <person name="Zhao Z."/>
            <person name="Wu L."/>
            <person name="Kumar M."/>
            <person name="Stam H."/>
            <person name="van den Berg M.A."/>
            <person name="Pel H.J."/>
        </authorList>
    </citation>
    <scope>NUCLEOTIDE SEQUENCE [LARGE SCALE GENOMIC DNA]</scope>
    <source>
        <strain evidence="2 3">CBS 393.64</strain>
    </source>
</reference>
<evidence type="ECO:0000313" key="3">
    <source>
        <dbReference type="Proteomes" id="UP000053958"/>
    </source>
</evidence>
<proteinExistence type="predicted"/>
<dbReference type="OrthoDB" id="4554365at2759"/>
<evidence type="ECO:0000256" key="1">
    <source>
        <dbReference type="SAM" id="MobiDB-lite"/>
    </source>
</evidence>
<feature type="region of interest" description="Disordered" evidence="1">
    <location>
        <begin position="1"/>
        <end position="39"/>
    </location>
</feature>
<feature type="compositionally biased region" description="Polar residues" evidence="1">
    <location>
        <begin position="1"/>
        <end position="15"/>
    </location>
</feature>
<feature type="compositionally biased region" description="Polar residues" evidence="1">
    <location>
        <begin position="248"/>
        <end position="268"/>
    </location>
</feature>
<dbReference type="EMBL" id="LASV01000143">
    <property type="protein sequence ID" value="KKA22374.1"/>
    <property type="molecule type" value="Genomic_DNA"/>
</dbReference>
<dbReference type="Proteomes" id="UP000053958">
    <property type="component" value="Unassembled WGS sequence"/>
</dbReference>
<dbReference type="AlphaFoldDB" id="A0A0F4YVW5"/>
<sequence length="490" mass="55282">MSSSRIPYSKSQQALSERDSSRGYDSRGSWVPDEARLAPGEANRQAYDEGAPHYYTTSETTSNAEQYQIDCYTITQEDEEMAKQVLFYGKEHQLWEAITYSEIKFLTDDAFDEDNRKQAAYFASLFRGTALRWLADERQRDPTILNNYEKLKAMAHPICGMLKHFYERTRCPGTYGKLKGPERVQQLKLEADALAELKAAAPYKFKEIKGGTSTAEFTEVKEVSNMTMTSMIKGDDLASKEELEPPSKAQQRTGTVTTPKRTQETTGSDAAMTGSPFLALRPNLTRRLSEADKSRLTMDGRSVWATVDRKCKARANVFRSFFEFLWENSGKGCVKIIASATSYYALIYDTQQHQDRSLEKLQKKTFECNSTEIPTSYAKFGDVGENGPHAWVVAVGPTHTAVDIQAGLNKKFKERGPVIPAYVIREVLAGKISTATFVIIFPTPTQSLGRSINVGPTQDRCNIKKEGARYSYHPETKDLEQRQKQNRQEV</sequence>
<dbReference type="RefSeq" id="XP_013328986.1">
    <property type="nucleotide sequence ID" value="XM_013473532.1"/>
</dbReference>